<evidence type="ECO:0000313" key="1">
    <source>
        <dbReference type="EMBL" id="GAG06573.1"/>
    </source>
</evidence>
<reference evidence="1" key="1">
    <citation type="journal article" date="2014" name="Front. Microbiol.">
        <title>High frequency of phylogenetically diverse reductive dehalogenase-homologous genes in deep subseafloor sedimentary metagenomes.</title>
        <authorList>
            <person name="Kawai M."/>
            <person name="Futagami T."/>
            <person name="Toyoda A."/>
            <person name="Takaki Y."/>
            <person name="Nishi S."/>
            <person name="Hori S."/>
            <person name="Arai W."/>
            <person name="Tsubouchi T."/>
            <person name="Morono Y."/>
            <person name="Uchiyama I."/>
            <person name="Ito T."/>
            <person name="Fujiyama A."/>
            <person name="Inagaki F."/>
            <person name="Takami H."/>
        </authorList>
    </citation>
    <scope>NUCLEOTIDE SEQUENCE</scope>
    <source>
        <strain evidence="1">Expedition CK06-06</strain>
    </source>
</reference>
<dbReference type="EMBL" id="BARS01025652">
    <property type="protein sequence ID" value="GAG06573.1"/>
    <property type="molecule type" value="Genomic_DNA"/>
</dbReference>
<name>X0V233_9ZZZZ</name>
<dbReference type="AlphaFoldDB" id="X0V233"/>
<gene>
    <name evidence="1" type="ORF">S01H1_40504</name>
</gene>
<accession>X0V233</accession>
<organism evidence="1">
    <name type="scientific">marine sediment metagenome</name>
    <dbReference type="NCBI Taxonomy" id="412755"/>
    <lineage>
        <taxon>unclassified sequences</taxon>
        <taxon>metagenomes</taxon>
        <taxon>ecological metagenomes</taxon>
    </lineage>
</organism>
<sequence>LTVYDGEQYSLAAQTTASISASTVDETFADFEVNSQGTVGGNFLDTHDSDDVYETITEELYAGNKRSRLEHQWTFNVASGSSHKLTVEAHHNSTTEDFIFEYSNDGGLTWNFLFVVTSGTDEIYTAAIDAGVGGEILVRVKDTDRSRGENTPDTLFVDDMFITTEP</sequence>
<comment type="caution">
    <text evidence="1">The sequence shown here is derived from an EMBL/GenBank/DDBJ whole genome shotgun (WGS) entry which is preliminary data.</text>
</comment>
<protein>
    <submittedName>
        <fullName evidence="1">Uncharacterized protein</fullName>
    </submittedName>
</protein>
<proteinExistence type="predicted"/>
<feature type="non-terminal residue" evidence="1">
    <location>
        <position position="1"/>
    </location>
</feature>